<keyword evidence="3" id="KW-1185">Reference proteome</keyword>
<evidence type="ECO:0000256" key="1">
    <source>
        <dbReference type="SAM" id="Phobius"/>
    </source>
</evidence>
<dbReference type="Proteomes" id="UP000271889">
    <property type="component" value="Unassembled WGS sequence"/>
</dbReference>
<dbReference type="PANTHER" id="PTHR22718">
    <property type="entry name" value="SERPENTINE RECEPTOR, CLASS X"/>
    <property type="match status" value="1"/>
</dbReference>
<keyword evidence="1" id="KW-0812">Transmembrane</keyword>
<dbReference type="AlphaFoldDB" id="A0A3P7MR56"/>
<protein>
    <submittedName>
        <fullName evidence="2">Uncharacterized protein</fullName>
    </submittedName>
</protein>
<feature type="transmembrane region" description="Helical" evidence="1">
    <location>
        <begin position="12"/>
        <end position="28"/>
    </location>
</feature>
<dbReference type="OrthoDB" id="5852115at2759"/>
<dbReference type="PANTHER" id="PTHR22718:SF11">
    <property type="entry name" value="7TM GPCR SERPENTINE RECEPTOR CLASS X (SRX) DOMAIN-CONTAINING PROTEIN"/>
    <property type="match status" value="1"/>
</dbReference>
<evidence type="ECO:0000313" key="3">
    <source>
        <dbReference type="Proteomes" id="UP000271889"/>
    </source>
</evidence>
<accession>A0A3P7MR56</accession>
<dbReference type="SUPFAM" id="SSF81321">
    <property type="entry name" value="Family A G protein-coupled receptor-like"/>
    <property type="match status" value="1"/>
</dbReference>
<gene>
    <name evidence="2" type="ORF">CGOC_LOCUS11188</name>
</gene>
<dbReference type="EMBL" id="UYRV01114933">
    <property type="protein sequence ID" value="VDN29190.1"/>
    <property type="molecule type" value="Genomic_DNA"/>
</dbReference>
<name>A0A3P7MR56_CYLGO</name>
<proteinExistence type="predicted"/>
<keyword evidence="1" id="KW-0472">Membrane</keyword>
<dbReference type="Gene3D" id="1.20.1070.10">
    <property type="entry name" value="Rhodopsin 7-helix transmembrane proteins"/>
    <property type="match status" value="1"/>
</dbReference>
<keyword evidence="1" id="KW-1133">Transmembrane helix</keyword>
<evidence type="ECO:0000313" key="2">
    <source>
        <dbReference type="EMBL" id="VDN29190.1"/>
    </source>
</evidence>
<feature type="transmembrane region" description="Helical" evidence="1">
    <location>
        <begin position="48"/>
        <end position="69"/>
    </location>
</feature>
<sequence length="127" mass="14494">MYRVDLPLDITTSTYCGLSYIALFAYMLKVGAPSDVRSRTELRRCVQFLLMFLTYTATWLTFFVYPVIGIPYPEAYAVTTVVFMSNCGINSIIYLVMNREVVVTAPAFDLKCTAAKYRIEYHLPSIN</sequence>
<feature type="transmembrane region" description="Helical" evidence="1">
    <location>
        <begin position="75"/>
        <end position="96"/>
    </location>
</feature>
<organism evidence="2 3">
    <name type="scientific">Cylicostephanus goldi</name>
    <name type="common">Nematode worm</name>
    <dbReference type="NCBI Taxonomy" id="71465"/>
    <lineage>
        <taxon>Eukaryota</taxon>
        <taxon>Metazoa</taxon>
        <taxon>Ecdysozoa</taxon>
        <taxon>Nematoda</taxon>
        <taxon>Chromadorea</taxon>
        <taxon>Rhabditida</taxon>
        <taxon>Rhabditina</taxon>
        <taxon>Rhabditomorpha</taxon>
        <taxon>Strongyloidea</taxon>
        <taxon>Strongylidae</taxon>
        <taxon>Cylicostephanus</taxon>
    </lineage>
</organism>
<reference evidence="2 3" key="1">
    <citation type="submission" date="2018-11" db="EMBL/GenBank/DDBJ databases">
        <authorList>
            <consortium name="Pathogen Informatics"/>
        </authorList>
    </citation>
    <scope>NUCLEOTIDE SEQUENCE [LARGE SCALE GENOMIC DNA]</scope>
</reference>